<keyword evidence="2" id="KW-1133">Transmembrane helix</keyword>
<protein>
    <recommendedName>
        <fullName evidence="5">G-protein coupled receptors family 1 profile domain-containing protein</fullName>
    </recommendedName>
</protein>
<gene>
    <name evidence="3" type="ORF">CVT25_013455</name>
</gene>
<feature type="region of interest" description="Disordered" evidence="1">
    <location>
        <begin position="343"/>
        <end position="362"/>
    </location>
</feature>
<dbReference type="Proteomes" id="UP000283269">
    <property type="component" value="Unassembled WGS sequence"/>
</dbReference>
<evidence type="ECO:0008006" key="5">
    <source>
        <dbReference type="Google" id="ProtNLM"/>
    </source>
</evidence>
<keyword evidence="4" id="KW-1185">Reference proteome</keyword>
<evidence type="ECO:0000313" key="3">
    <source>
        <dbReference type="EMBL" id="PPQ81855.1"/>
    </source>
</evidence>
<dbReference type="InParanoid" id="A0A409WTJ9"/>
<proteinExistence type="predicted"/>
<evidence type="ECO:0000313" key="4">
    <source>
        <dbReference type="Proteomes" id="UP000283269"/>
    </source>
</evidence>
<name>A0A409WTJ9_PSICY</name>
<organism evidence="3 4">
    <name type="scientific">Psilocybe cyanescens</name>
    <dbReference type="NCBI Taxonomy" id="93625"/>
    <lineage>
        <taxon>Eukaryota</taxon>
        <taxon>Fungi</taxon>
        <taxon>Dikarya</taxon>
        <taxon>Basidiomycota</taxon>
        <taxon>Agaricomycotina</taxon>
        <taxon>Agaricomycetes</taxon>
        <taxon>Agaricomycetidae</taxon>
        <taxon>Agaricales</taxon>
        <taxon>Agaricineae</taxon>
        <taxon>Strophariaceae</taxon>
        <taxon>Psilocybe</taxon>
    </lineage>
</organism>
<feature type="transmembrane region" description="Helical" evidence="2">
    <location>
        <begin position="285"/>
        <end position="305"/>
    </location>
</feature>
<dbReference type="STRING" id="93625.A0A409WTJ9"/>
<feature type="transmembrane region" description="Helical" evidence="2">
    <location>
        <begin position="50"/>
        <end position="70"/>
    </location>
</feature>
<dbReference type="OrthoDB" id="3357408at2759"/>
<sequence>MLTITSTDRILALCIAAIATGVYLCSLASCIRWLVYVDEGWRIRKSVNKVLLLATFAIFSFSSLHTILAVSTTFFNIRDLERGTLVHSNTIPWTDVVMVCVRISTFLIYVLKSEFKCTATNMAVLTVDGFLVCHIYNAYRQYVALKRRIQLYRCCLVCSKSIRMILVPGFFWIGGAACTILQIYWQIVQSAKISTVWTPVNMTTGPGTILTPFWGCSIAVNLYSTGVILYRIWLHVQEQSRYSAFVSASVRELRFIMRVLIESGALYLIITIPHFIVWWTPSSTAILIFAWTNLPAVGCAFNLIVIRTSQRRVEHVKELEKDGGFLSTVMQFRPPINTNTASLHTTDHFSSGRTSSTYEIGQ</sequence>
<keyword evidence="2" id="KW-0472">Membrane</keyword>
<reference evidence="3 4" key="1">
    <citation type="journal article" date="2018" name="Evol. Lett.">
        <title>Horizontal gene cluster transfer increased hallucinogenic mushroom diversity.</title>
        <authorList>
            <person name="Reynolds H.T."/>
            <person name="Vijayakumar V."/>
            <person name="Gluck-Thaler E."/>
            <person name="Korotkin H.B."/>
            <person name="Matheny P.B."/>
            <person name="Slot J.C."/>
        </authorList>
    </citation>
    <scope>NUCLEOTIDE SEQUENCE [LARGE SCALE GENOMIC DNA]</scope>
    <source>
        <strain evidence="3 4">2631</strain>
    </source>
</reference>
<evidence type="ECO:0000256" key="1">
    <source>
        <dbReference type="SAM" id="MobiDB-lite"/>
    </source>
</evidence>
<dbReference type="AlphaFoldDB" id="A0A409WTJ9"/>
<accession>A0A409WTJ9</accession>
<feature type="transmembrane region" description="Helical" evidence="2">
    <location>
        <begin position="255"/>
        <end position="279"/>
    </location>
</feature>
<evidence type="ECO:0000256" key="2">
    <source>
        <dbReference type="SAM" id="Phobius"/>
    </source>
</evidence>
<feature type="transmembrane region" description="Helical" evidence="2">
    <location>
        <begin position="91"/>
        <end position="111"/>
    </location>
</feature>
<feature type="transmembrane region" description="Helical" evidence="2">
    <location>
        <begin position="164"/>
        <end position="185"/>
    </location>
</feature>
<feature type="transmembrane region" description="Helical" evidence="2">
    <location>
        <begin position="12"/>
        <end position="35"/>
    </location>
</feature>
<feature type="transmembrane region" description="Helical" evidence="2">
    <location>
        <begin position="212"/>
        <end position="234"/>
    </location>
</feature>
<comment type="caution">
    <text evidence="3">The sequence shown here is derived from an EMBL/GenBank/DDBJ whole genome shotgun (WGS) entry which is preliminary data.</text>
</comment>
<dbReference type="EMBL" id="NHYD01003205">
    <property type="protein sequence ID" value="PPQ81855.1"/>
    <property type="molecule type" value="Genomic_DNA"/>
</dbReference>
<keyword evidence="2" id="KW-0812">Transmembrane</keyword>
<feature type="transmembrane region" description="Helical" evidence="2">
    <location>
        <begin position="123"/>
        <end position="143"/>
    </location>
</feature>